<dbReference type="EMBL" id="AJIX01000002">
    <property type="protein sequence ID" value="KGR21956.1"/>
    <property type="molecule type" value="Genomic_DNA"/>
</dbReference>
<keyword evidence="4" id="KW-0812">Transmembrane</keyword>
<dbReference type="InterPro" id="IPR020846">
    <property type="entry name" value="MFS_dom"/>
</dbReference>
<keyword evidence="4" id="KW-1133">Transmembrane helix</keyword>
<dbReference type="PROSITE" id="PS50850">
    <property type="entry name" value="MFS"/>
    <property type="match status" value="1"/>
</dbReference>
<dbReference type="PANTHER" id="PTHR11360">
    <property type="entry name" value="MONOCARBOXYLATE TRANSPORTER"/>
    <property type="match status" value="1"/>
</dbReference>
<gene>
    <name evidence="6" type="ORF">MG3_00178</name>
</gene>
<dbReference type="Gene3D" id="1.20.1250.20">
    <property type="entry name" value="MFS general substrate transporter like domains"/>
    <property type="match status" value="1"/>
</dbReference>
<dbReference type="InterPro" id="IPR011701">
    <property type="entry name" value="MFS"/>
</dbReference>
<evidence type="ECO:0000256" key="1">
    <source>
        <dbReference type="ARBA" id="ARBA00004141"/>
    </source>
</evidence>
<proteinExistence type="inferred from homology"/>
<keyword evidence="4" id="KW-0472">Membrane</keyword>
<comment type="caution">
    <text evidence="6">The sequence shown here is derived from an EMBL/GenBank/DDBJ whole genome shotgun (WGS) entry which is preliminary data.</text>
</comment>
<feature type="transmembrane region" description="Helical" evidence="4">
    <location>
        <begin position="357"/>
        <end position="378"/>
    </location>
</feature>
<feature type="transmembrane region" description="Helical" evidence="4">
    <location>
        <begin position="476"/>
        <end position="497"/>
    </location>
</feature>
<comment type="similarity">
    <text evidence="2">Belongs to the major facilitator superfamily. Monocarboxylate porter (TC 2.A.1.13) family.</text>
</comment>
<evidence type="ECO:0000313" key="6">
    <source>
        <dbReference type="EMBL" id="KGR21956.1"/>
    </source>
</evidence>
<feature type="transmembrane region" description="Helical" evidence="4">
    <location>
        <begin position="263"/>
        <end position="282"/>
    </location>
</feature>
<dbReference type="InterPro" id="IPR036259">
    <property type="entry name" value="MFS_trans_sf"/>
</dbReference>
<evidence type="ECO:0000259" key="5">
    <source>
        <dbReference type="PROSITE" id="PS50850"/>
    </source>
</evidence>
<feature type="transmembrane region" description="Helical" evidence="4">
    <location>
        <begin position="385"/>
        <end position="404"/>
    </location>
</feature>
<sequence>MSSTHTLDNVSLSNQPDDSEHYRSNIELQSLRKSTEDSIAVVENEVPSTPVEEPSEYMIRRREGSHVAPAIESPGDSPRYDSRALMYGSEKDHSSFPDGGTQANLVLLGSFIGLIADFGIANSLGAIESYVSSHQLKDISKSQVGWVFSLHLGCMYWFGVFFGEFFDKFGAKRPLIAGNFFMCLGLLCTAESRSLYQFILSFSIVTAIGTSLAMSPLIGVLSHWFLKKRAIACSVATIGGLVGSSCFTIMLQQLYGAIGFKNAIRILACICFLLMAVSTILVKERKVANESEESEEKLSIVTRAVQFFQGALDFSALKDMKFVSLCFAIFLSEVISMTTLTYLASYALTYNIDETKSYLMLTLVNVCGIPSRLLSGLLADKYGRFNVMCLSATLTTVFIFGLWYPANNMALLFAFSILFGISSSAVISLIPACTGQICSAERFGKVYGTLYFFLGFLTILGMYLATLVIAEGTQESYSHFVLFEGALSALSIVVWIWARFSAVGWKWCKF</sequence>
<protein>
    <recommendedName>
        <fullName evidence="5">Major facilitator superfamily (MFS) profile domain-containing protein</fullName>
    </recommendedName>
</protein>
<reference evidence="6 7" key="1">
    <citation type="submission" date="2013-12" db="EMBL/GenBank/DDBJ databases">
        <title>The Genome Sequence of Candida albicans P78048.</title>
        <authorList>
            <consortium name="The Broad Institute Genome Sequencing Platform"/>
            <consortium name="The Broad Institute Genome Sequencing Center for Infectious Disease"/>
            <person name="Cuomo C."/>
            <person name="Bennett R."/>
            <person name="Hirakawa M."/>
            <person name="Noverr M."/>
            <person name="Mitchell A."/>
            <person name="Young S.K."/>
            <person name="Zeng Q."/>
            <person name="Gargeya S."/>
            <person name="Fitzgerald M."/>
            <person name="Abouelleil A."/>
            <person name="Alvarado L."/>
            <person name="Berlin A.M."/>
            <person name="Chapman S.B."/>
            <person name="Dewar J."/>
            <person name="Goldberg J."/>
            <person name="Griggs A."/>
            <person name="Gujja S."/>
            <person name="Hansen M."/>
            <person name="Howarth C."/>
            <person name="Imamovic A."/>
            <person name="Larimer J."/>
            <person name="McCowan C."/>
            <person name="Murphy C."/>
            <person name="Pearson M."/>
            <person name="Priest M."/>
            <person name="Roberts A."/>
            <person name="Saif S."/>
            <person name="Shea T."/>
            <person name="Sykes S."/>
            <person name="Wortman J."/>
            <person name="Nusbaum C."/>
            <person name="Birren B."/>
        </authorList>
    </citation>
    <scope>NUCLEOTIDE SEQUENCE [LARGE SCALE GENOMIC DNA]</scope>
    <source>
        <strain evidence="6 7">P78048</strain>
    </source>
</reference>
<dbReference type="AlphaFoldDB" id="A0AB34Q2S6"/>
<feature type="transmembrane region" description="Helical" evidence="4">
    <location>
        <begin position="450"/>
        <end position="470"/>
    </location>
</feature>
<evidence type="ECO:0000256" key="2">
    <source>
        <dbReference type="ARBA" id="ARBA00006727"/>
    </source>
</evidence>
<comment type="subcellular location">
    <subcellularLocation>
        <location evidence="1">Membrane</location>
        <topology evidence="1">Multi-pass membrane protein</topology>
    </subcellularLocation>
</comment>
<feature type="transmembrane region" description="Helical" evidence="4">
    <location>
        <begin position="198"/>
        <end position="218"/>
    </location>
</feature>
<dbReference type="Proteomes" id="UP000030161">
    <property type="component" value="Unassembled WGS sequence"/>
</dbReference>
<evidence type="ECO:0000313" key="7">
    <source>
        <dbReference type="Proteomes" id="UP000030161"/>
    </source>
</evidence>
<feature type="domain" description="Major facilitator superfamily (MFS) profile" evidence="5">
    <location>
        <begin position="105"/>
        <end position="503"/>
    </location>
</feature>
<organism evidence="6 7">
    <name type="scientific">Candida albicans P78048</name>
    <dbReference type="NCBI Taxonomy" id="1094989"/>
    <lineage>
        <taxon>Eukaryota</taxon>
        <taxon>Fungi</taxon>
        <taxon>Dikarya</taxon>
        <taxon>Ascomycota</taxon>
        <taxon>Saccharomycotina</taxon>
        <taxon>Pichiomycetes</taxon>
        <taxon>Debaryomycetaceae</taxon>
        <taxon>Candida/Lodderomyces clade</taxon>
        <taxon>Candida</taxon>
    </lineage>
</organism>
<accession>A0AB34Q2S6</accession>
<feature type="transmembrane region" description="Helical" evidence="4">
    <location>
        <begin position="144"/>
        <end position="163"/>
    </location>
</feature>
<dbReference type="PANTHER" id="PTHR11360:SF177">
    <property type="entry name" value="RIBOFLAVIN TRANSPORTER MCH5"/>
    <property type="match status" value="1"/>
</dbReference>
<dbReference type="GO" id="GO:0016020">
    <property type="term" value="C:membrane"/>
    <property type="evidence" value="ECO:0007669"/>
    <property type="project" value="UniProtKB-SubCell"/>
</dbReference>
<dbReference type="SMR" id="A0AB34Q2S6"/>
<feature type="region of interest" description="Disordered" evidence="3">
    <location>
        <begin position="1"/>
        <end position="29"/>
    </location>
</feature>
<evidence type="ECO:0000256" key="3">
    <source>
        <dbReference type="SAM" id="MobiDB-lite"/>
    </source>
</evidence>
<feature type="transmembrane region" description="Helical" evidence="4">
    <location>
        <begin position="230"/>
        <end position="251"/>
    </location>
</feature>
<name>A0AB34Q2S6_CANAX</name>
<feature type="transmembrane region" description="Helical" evidence="4">
    <location>
        <begin position="410"/>
        <end position="430"/>
    </location>
</feature>
<dbReference type="GO" id="GO:0022857">
    <property type="term" value="F:transmembrane transporter activity"/>
    <property type="evidence" value="ECO:0007669"/>
    <property type="project" value="InterPro"/>
</dbReference>
<dbReference type="SUPFAM" id="SSF103473">
    <property type="entry name" value="MFS general substrate transporter"/>
    <property type="match status" value="1"/>
</dbReference>
<dbReference type="GO" id="GO:0032218">
    <property type="term" value="P:riboflavin transport"/>
    <property type="evidence" value="ECO:0007669"/>
    <property type="project" value="TreeGrafter"/>
</dbReference>
<evidence type="ECO:0000256" key="4">
    <source>
        <dbReference type="SAM" id="Phobius"/>
    </source>
</evidence>
<dbReference type="Pfam" id="PF07690">
    <property type="entry name" value="MFS_1"/>
    <property type="match status" value="1"/>
</dbReference>
<feature type="transmembrane region" description="Helical" evidence="4">
    <location>
        <begin position="105"/>
        <end position="124"/>
    </location>
</feature>
<feature type="transmembrane region" description="Helical" evidence="4">
    <location>
        <begin position="322"/>
        <end position="345"/>
    </location>
</feature>
<feature type="compositionally biased region" description="Polar residues" evidence="3">
    <location>
        <begin position="1"/>
        <end position="16"/>
    </location>
</feature>
<dbReference type="InterPro" id="IPR050327">
    <property type="entry name" value="Proton-linked_MCT"/>
</dbReference>